<dbReference type="InterPro" id="IPR018391">
    <property type="entry name" value="PQQ_b-propeller_rpt"/>
</dbReference>
<dbReference type="EMBL" id="CCXQ01000013">
    <property type="protein sequence ID" value="CEG20417.1"/>
    <property type="molecule type" value="Genomic_DNA"/>
</dbReference>
<dbReference type="AlphaFoldDB" id="A0A098EF34"/>
<name>A0A098EF34_ANAPH</name>
<organism evidence="2 3">
    <name type="scientific">Anaplasma phagocytophilum</name>
    <name type="common">Ehrlichia phagocytophila</name>
    <dbReference type="NCBI Taxonomy" id="948"/>
    <lineage>
        <taxon>Bacteria</taxon>
        <taxon>Pseudomonadati</taxon>
        <taxon>Pseudomonadota</taxon>
        <taxon>Alphaproteobacteria</taxon>
        <taxon>Rickettsiales</taxon>
        <taxon>Anaplasmataceae</taxon>
        <taxon>Anaplasma</taxon>
        <taxon>phagocytophilum group</taxon>
    </lineage>
</organism>
<dbReference type="PANTHER" id="PTHR34512">
    <property type="entry name" value="CELL SURFACE PROTEIN"/>
    <property type="match status" value="1"/>
</dbReference>
<feature type="domain" description="Pyrrolo-quinoline quinone repeat" evidence="1">
    <location>
        <begin position="95"/>
        <end position="329"/>
    </location>
</feature>
<dbReference type="SUPFAM" id="SSF50998">
    <property type="entry name" value="Quinoprotein alcohol dehydrogenase-like"/>
    <property type="match status" value="1"/>
</dbReference>
<evidence type="ECO:0000259" key="1">
    <source>
        <dbReference type="Pfam" id="PF13360"/>
    </source>
</evidence>
<evidence type="ECO:0000313" key="2">
    <source>
        <dbReference type="EMBL" id="CEG20417.1"/>
    </source>
</evidence>
<dbReference type="InterPro" id="IPR015943">
    <property type="entry name" value="WD40/YVTN_repeat-like_dom_sf"/>
</dbReference>
<dbReference type="InterPro" id="IPR011047">
    <property type="entry name" value="Quinoprotein_ADH-like_sf"/>
</dbReference>
<dbReference type="SMART" id="SM00564">
    <property type="entry name" value="PQQ"/>
    <property type="match status" value="5"/>
</dbReference>
<protein>
    <submittedName>
        <fullName evidence="2">Outer membrane protein assembly factor BamB</fullName>
    </submittedName>
</protein>
<dbReference type="InterPro" id="IPR002372">
    <property type="entry name" value="PQQ_rpt_dom"/>
</dbReference>
<dbReference type="Gene3D" id="2.130.10.10">
    <property type="entry name" value="YVTN repeat-like/Quinoprotein amine dehydrogenase"/>
    <property type="match status" value="1"/>
</dbReference>
<proteinExistence type="predicted"/>
<accession>A0A098EF34</accession>
<sequence>MHDYEPCFLRVVVTMRLLAAVFVTLVVVWQSTVVFASTSVLTVISENSRGLFGRSSGSSDVDGTFSKVKTIRGISTSLTIVPGDISDVIVTLDDQGRLTALNSGDTSKVLWYVALAGGRRSVYSSSLIHSRGVILCAIDNVLYGLDPSTGQVKWSSTLRNFISGNLVLLNEGQSVAFMTIDGYLCVFDVETGGLLWHREESSVQVRVKSDLSVAYSSGKHYVIVVLPDGRVLCLDSYSGDKMWESELKRRSMGSIGSIEITPVVAGSEVFVVDDSGALSSIDLETGKITWSEDLGVLSLSKEDEETLFVVTDTGELLAYDVDSKVRLWKLSLGKFGKKKCLRWRAPVMVSGKLWLLSMEGYLVGVNAFSGVIEESYMISGAQSLRYPIKADASIYVAAGKMGFVIVS</sequence>
<dbReference type="Pfam" id="PF13360">
    <property type="entry name" value="PQQ_2"/>
    <property type="match status" value="1"/>
</dbReference>
<evidence type="ECO:0000313" key="3">
    <source>
        <dbReference type="Proteomes" id="UP000055047"/>
    </source>
</evidence>
<dbReference type="Proteomes" id="UP000055047">
    <property type="component" value="Unassembled WGS sequence"/>
</dbReference>
<dbReference type="PANTHER" id="PTHR34512:SF30">
    <property type="entry name" value="OUTER MEMBRANE PROTEIN ASSEMBLY FACTOR BAMB"/>
    <property type="match status" value="1"/>
</dbReference>
<reference evidence="2 3" key="1">
    <citation type="submission" date="2014-09" db="EMBL/GenBank/DDBJ databases">
        <authorList>
            <person name="Loux Valentin"/>
            <person name="Dugat Thibaut"/>
        </authorList>
    </citation>
    <scope>NUCLEOTIDE SEQUENCE [LARGE SCALE GENOMIC DNA]</scope>
    <source>
        <strain evidence="2 3">BOV-10_179</strain>
    </source>
</reference>
<gene>
    <name evidence="2" type="primary">yfgL</name>
    <name evidence="2" type="ORF">ANAPHAGO_00970</name>
</gene>